<proteinExistence type="predicted"/>
<dbReference type="OrthoDB" id="10266508at2759"/>
<dbReference type="KEGG" id="bbig:BBBOND_0005920"/>
<dbReference type="GeneID" id="24562147"/>
<accession>A0A061BKD0</accession>
<sequence length="1770" mass="198298">MTSLNHNNNLCLVTLSFPSSTSCHCPDHVPPRELDKKFDKIQNLKNTSNNNPTNILTNLCTGLETFLGFNSSSKGYDGSGIVYSDLDRLCDGVMGFLSGVLGAVKDDPSVTTYYTKMDETLQKIKNNMHNPDGLSKAVEAVSRALGEWDGNLTSRTDALKNRLKTLNVDRFNEFDNSLKLLNSLLPEQLDQVPRQLQACITDAGAILTDFNFAEAEYDKLDDTLKDKLKNAMFQIKLQVEKFHGAATNTELRAVLDMAKDTWDYLREDINNRVRENIEALALSVLQKVIQIGKDMYEVDEILKKCISDYADWIRDTNNVLELAQKDALKISNSMTAKYNQEKLQEIATAMENWKLKLVDYVDVKVKPKLQELVKTSQRTVAGLDDRLKADLKVMEEKITEPLRTLKLVSGGFLIKITDTQTMLTKAIGNVFQDLVKLEKIESFDEIKNALGEIVSAPLLQKIASASAFTDLNKYFAALDSNVMDPLKKATQRIGEGIRMGSNANMDDFHRAFTRLKSHIITPLKEIKQVANGSVTDISGLEAKLQNVLGNDFTFSSFNLQSHISKLTDVINKLDGIGGKVDKQDAEKVLTDLGSIAKAVSSHSKTVIEKVIDSMEKNVKTEIAALARAIKGKITKCSNLAGSQGGTSATGDVSGLAKLATEFGANIDVRLDDLKNTVTSEAFKNMPNGAVAEINVDQTLPLYKGQRDEHVNTALEAINTFVSDISIQPTATNLTEWSQNITQNLDTLITEFAEVASYINGYINDLQSEKLDKKFVAILDKLRTLHQVDMRKLLEDIQKLRDFINDRSRSTIWNMQKFVTDKFAVATKTIQDTARRQYYTKLNEMFRTMERKVKAGIADINIATENDVKLGVKGLLSTVYDKEGVTLSRIKIDDPLYKENVKNVSSNLTTYLENILRYVDFNVAVSSTDPAHNNPRIAEQAVQVREIQEKINYLLNHLHKRDSNLPNVYNYDHQFTSRLSTLSSAISALDPQALPDAGRPVLRALKQGMLGFVGELEKGYVNRYDGGESIKEWVKREGEKDVLTPEGKNGAKVFLTILETLYNDLATLLRDCPNKWKGKKICLFENVKSNHKPVDNSLGQWFKRRGYAVSGEIDKQQGELRNKAECSSEQLLTLLSNSSGEKHVFKQGDPRKDSGPLKSLIGHLGTYYSVCHHYIPKKPKAPANIYQMLQWLCGLWHNPMRTPLRYYFMELFNKPKGREHESYVKIGSANLKLETYPYNVITPNNLDNQLYPLCFYAEMPLTAILGQGHAEGRYAVDFKTNAEELLYPSNPGACFDMFADILNRVYHQCNFLLKQCSYSTKLGGWSDCWYGNSIAGSSWSCNAIQCPGQGADQKHEQSCNQKCDQNAECGIKSPLQSFLEDGLQGFLPHAFTKPGCKLECTVSNHRGIPCKTPMGFADMSITSSHRQKGEHLKKALAKFCGPQSQLNVLCSLLTCMLRQPPQTLGDMFAFYCSFLADWAGPGKAHKQTAFNAAVEEAIFGQEYPHLNPTTLFSSKKHVDAATTHAKGDLLSLVSCNGGIQTVDPAGTCGPYLQPMNNDIYDVFAASNKKLYLSWIVYSTETFYDLLCRLLEDCKRKCATPQSRCKLQGCAKDCRAVLSDTKIPDRNHQADCKSIVQCNSTLPNLYKYGFYYGDSTKLSGDDGREKKRSCQDFCRALERVLNKNEQNEHVLAKFIFHTIPEFLFKIREPFIWLNVALWSLSVFYLICVMVGRLDVLHIRSHLRSPSSHRITAQSLLAAAQVGRLAKISYLQP</sequence>
<feature type="transmembrane region" description="Helical" evidence="1">
    <location>
        <begin position="1708"/>
        <end position="1731"/>
    </location>
</feature>
<organism evidence="2">
    <name type="scientific">Babesia bigemina</name>
    <dbReference type="NCBI Taxonomy" id="5866"/>
    <lineage>
        <taxon>Eukaryota</taxon>
        <taxon>Sar</taxon>
        <taxon>Alveolata</taxon>
        <taxon>Apicomplexa</taxon>
        <taxon>Aconoidasida</taxon>
        <taxon>Piroplasmida</taxon>
        <taxon>Babesiidae</taxon>
        <taxon>Babesia</taxon>
    </lineage>
</organism>
<dbReference type="VEuPathDB" id="PiroplasmaDB:BBBOND_0005920"/>
<gene>
    <name evidence="2" type="ORF">BBBOND_0005920</name>
</gene>
<reference evidence="2" key="2">
    <citation type="submission" date="2014-06" db="EMBL/GenBank/DDBJ databases">
        <authorList>
            <person name="Aslett M."/>
            <person name="De Silva Nishadi"/>
        </authorList>
    </citation>
    <scope>NUCLEOTIDE SEQUENCE</scope>
    <source>
        <strain evidence="2">Bond</strain>
    </source>
</reference>
<evidence type="ECO:0000313" key="2">
    <source>
        <dbReference type="EMBL" id="CDR71930.1"/>
    </source>
</evidence>
<keyword evidence="1" id="KW-0812">Transmembrane</keyword>
<name>A0A061BKD0_BABBI</name>
<dbReference type="EMBL" id="LK055240">
    <property type="protein sequence ID" value="CDR71930.1"/>
    <property type="molecule type" value="Genomic_DNA"/>
</dbReference>
<keyword evidence="1" id="KW-0472">Membrane</keyword>
<protein>
    <recommendedName>
        <fullName evidence="3">C3H1-type domain-containing protein</fullName>
    </recommendedName>
</protein>
<dbReference type="RefSeq" id="XP_012770872.1">
    <property type="nucleotide sequence ID" value="XM_012915418.1"/>
</dbReference>
<reference evidence="2" key="1">
    <citation type="journal article" date="2014" name="Nucleic Acids Res.">
        <title>The evolutionary dynamics of variant antigen genes in Babesia reveal a history of genomic innovation underlying host-parasite interaction.</title>
        <authorList>
            <person name="Jackson A.P."/>
            <person name="Otto T.D."/>
            <person name="Darby A."/>
            <person name="Ramaprasad A."/>
            <person name="Xia D."/>
            <person name="Echaide I.E."/>
            <person name="Farber M."/>
            <person name="Gahlot S."/>
            <person name="Gamble J."/>
            <person name="Gupta D."/>
            <person name="Gupta Y."/>
            <person name="Jackson L."/>
            <person name="Malandrin L."/>
            <person name="Malas T.B."/>
            <person name="Moussa E."/>
            <person name="Nair M."/>
            <person name="Reid AJ."/>
            <person name="Sanders M."/>
            <person name="Sharma J."/>
            <person name="Tracey A."/>
            <person name="Quail M.A."/>
            <person name="Weir W."/>
            <person name="Wastling J.M."/>
            <person name="Hall N."/>
            <person name="Willadsen P."/>
            <person name="Lingelbach K."/>
            <person name="Shiels B."/>
            <person name="Tait A."/>
            <person name="Berriman M."/>
            <person name="Allred D.R."/>
            <person name="Pain A."/>
        </authorList>
    </citation>
    <scope>NUCLEOTIDE SEQUENCE</scope>
    <source>
        <strain evidence="2">Bond</strain>
    </source>
</reference>
<keyword evidence="1" id="KW-1133">Transmembrane helix</keyword>
<evidence type="ECO:0008006" key="3">
    <source>
        <dbReference type="Google" id="ProtNLM"/>
    </source>
</evidence>
<evidence type="ECO:0000256" key="1">
    <source>
        <dbReference type="SAM" id="Phobius"/>
    </source>
</evidence>